<name>A0A5B8A401_9BACT</name>
<dbReference type="SUPFAM" id="SSF51445">
    <property type="entry name" value="(Trans)glycosidases"/>
    <property type="match status" value="1"/>
</dbReference>
<dbReference type="EMBL" id="CP040896">
    <property type="protein sequence ID" value="QDA62124.1"/>
    <property type="molecule type" value="Genomic_DNA"/>
</dbReference>
<accession>A0A5B8A401</accession>
<dbReference type="GO" id="GO:0005975">
    <property type="term" value="P:carbohydrate metabolic process"/>
    <property type="evidence" value="ECO:0007669"/>
    <property type="project" value="InterPro"/>
</dbReference>
<feature type="domain" description="Glycoside hydrolase family 2 catalytic" evidence="1">
    <location>
        <begin position="131"/>
        <end position="274"/>
    </location>
</feature>
<dbReference type="AlphaFoldDB" id="A0A5B8A401"/>
<dbReference type="Gene3D" id="3.20.20.80">
    <property type="entry name" value="Glycosidases"/>
    <property type="match status" value="1"/>
</dbReference>
<dbReference type="InterPro" id="IPR006103">
    <property type="entry name" value="Glyco_hydro_2_cat"/>
</dbReference>
<reference evidence="2 3" key="1">
    <citation type="submission" date="2019-06" db="EMBL/GenBank/DDBJ databases">
        <authorList>
            <person name="Srinivasan S."/>
        </authorList>
    </citation>
    <scope>NUCLEOTIDE SEQUENCE [LARGE SCALE GENOMIC DNA]</scope>
    <source>
        <strain evidence="2 3">17J68-5</strain>
    </source>
</reference>
<keyword evidence="3" id="KW-1185">Reference proteome</keyword>
<evidence type="ECO:0000259" key="1">
    <source>
        <dbReference type="Pfam" id="PF02836"/>
    </source>
</evidence>
<dbReference type="InterPro" id="IPR017853">
    <property type="entry name" value="GH"/>
</dbReference>
<sequence length="451" mass="50201">MIALHNLLTLCGISLSLLTCQSANTVSEVSEADPREVASKQNLPVVVKVARTAKGFQLLCNGKPFQIKGAAGYEHYDLLHKAGGNSVRLWSTDYASTLLDKAERNQLKVTLGLWMGTGQQGFDYYDKVAVKRQLAELREQVLRYRNHPALLMWGVSNELDNTSKGRVQVWEAVEEVARMVHELDPNHPTVLVLSSALRDFALMRKTCPSIDIIATNAFRNLYKVPLKFERNGWDGPYLITEFGAAGYWESQAAEWKTAFEQSSSAKAEFVRLNYENVIANNPRCLGSYVFYWGQKQEYTSSWFSTFSATGQKTALADEMQHLWTGRYPANRSPYIGTVSLNKKIDTENIILKPNTPYQATITAFDPENDPLTIRWSVVPDYDQPALSIEPAELHTAPLPVPNAVQASEGLSATIRTPAKAGPYRLMVTVADDQGSIGTANVPFYVGKLLNN</sequence>
<organism evidence="2 3">
    <name type="scientific">Hymenobacter jejuensis</name>
    <dbReference type="NCBI Taxonomy" id="2502781"/>
    <lineage>
        <taxon>Bacteria</taxon>
        <taxon>Pseudomonadati</taxon>
        <taxon>Bacteroidota</taxon>
        <taxon>Cytophagia</taxon>
        <taxon>Cytophagales</taxon>
        <taxon>Hymenobacteraceae</taxon>
        <taxon>Hymenobacter</taxon>
    </lineage>
</organism>
<dbReference type="GO" id="GO:0004553">
    <property type="term" value="F:hydrolase activity, hydrolyzing O-glycosyl compounds"/>
    <property type="evidence" value="ECO:0007669"/>
    <property type="project" value="InterPro"/>
</dbReference>
<gene>
    <name evidence="2" type="ORF">FHG12_19355</name>
</gene>
<proteinExistence type="predicted"/>
<dbReference type="KEGG" id="hyj:FHG12_19355"/>
<evidence type="ECO:0000313" key="2">
    <source>
        <dbReference type="EMBL" id="QDA62124.1"/>
    </source>
</evidence>
<protein>
    <recommendedName>
        <fullName evidence="1">Glycoside hydrolase family 2 catalytic domain-containing protein</fullName>
    </recommendedName>
</protein>
<dbReference type="Pfam" id="PF02836">
    <property type="entry name" value="Glyco_hydro_2_C"/>
    <property type="match status" value="1"/>
</dbReference>
<evidence type="ECO:0000313" key="3">
    <source>
        <dbReference type="Proteomes" id="UP000305398"/>
    </source>
</evidence>
<dbReference type="OrthoDB" id="9801077at2"/>
<dbReference type="Proteomes" id="UP000305398">
    <property type="component" value="Chromosome"/>
</dbReference>